<sequence length="83" mass="9217">LLLFKTGAFFSGFGESDAFVSVIENGVEVTKEDVAKNPSRSHPTWEVECCEAELTGLVVLEDIIGTLKNKVLTTKSEYNCWQF</sequence>
<organism evidence="1">
    <name type="scientific">Haemonchus placei</name>
    <name type="common">Barber's pole worm</name>
    <dbReference type="NCBI Taxonomy" id="6290"/>
    <lineage>
        <taxon>Eukaryota</taxon>
        <taxon>Metazoa</taxon>
        <taxon>Ecdysozoa</taxon>
        <taxon>Nematoda</taxon>
        <taxon>Chromadorea</taxon>
        <taxon>Rhabditida</taxon>
        <taxon>Rhabditina</taxon>
        <taxon>Rhabditomorpha</taxon>
        <taxon>Strongyloidea</taxon>
        <taxon>Trichostrongylidae</taxon>
        <taxon>Haemonchus</taxon>
    </lineage>
</organism>
<proteinExistence type="predicted"/>
<dbReference type="AlphaFoldDB" id="A0A0N4WSM6"/>
<name>A0A0N4WSM6_HAEPC</name>
<dbReference type="WBParaSite" id="HPLM_0001454901-mRNA-1">
    <property type="protein sequence ID" value="HPLM_0001454901-mRNA-1"/>
    <property type="gene ID" value="HPLM_0001454901"/>
</dbReference>
<evidence type="ECO:0000313" key="1">
    <source>
        <dbReference type="WBParaSite" id="HPLM_0001454901-mRNA-1"/>
    </source>
</evidence>
<protein>
    <submittedName>
        <fullName evidence="1">C2 domain-containing protein</fullName>
    </submittedName>
</protein>
<reference evidence="1" key="1">
    <citation type="submission" date="2017-02" db="UniProtKB">
        <authorList>
            <consortium name="WormBaseParasite"/>
        </authorList>
    </citation>
    <scope>IDENTIFICATION</scope>
</reference>
<accession>A0A0N4WSM6</accession>